<dbReference type="Proteomes" id="UP001632037">
    <property type="component" value="Unassembled WGS sequence"/>
</dbReference>
<reference evidence="1 2" key="1">
    <citation type="submission" date="2024-09" db="EMBL/GenBank/DDBJ databases">
        <title>Genome sequencing and assembly of Phytophthora oleae, isolate VK10A, causative agent of rot of olive drupes.</title>
        <authorList>
            <person name="Conti Taguali S."/>
            <person name="Riolo M."/>
            <person name="La Spada F."/>
            <person name="Cacciola S.O."/>
            <person name="Dionisio G."/>
        </authorList>
    </citation>
    <scope>NUCLEOTIDE SEQUENCE [LARGE SCALE GENOMIC DNA]</scope>
    <source>
        <strain evidence="1 2">VK10A</strain>
    </source>
</reference>
<evidence type="ECO:0000313" key="1">
    <source>
        <dbReference type="EMBL" id="KAL3666037.1"/>
    </source>
</evidence>
<sequence>MNLTCAYGYAACPRCFTSMSARLTPSAGVNQRVQCSSCSAFSRVVQLPFKYRLKLQLLYGSTVADAVLFDEVAEALLGVPASKMQSEILPKYPNLPHVLEELLVGLRVSFSFQRQAPKRNTNYAQFTRDLKITSIEPLIPQLLPEPAATFAIKLLQQHSSGGDL</sequence>
<name>A0ABD3FJG4_9STRA</name>
<proteinExistence type="predicted"/>
<dbReference type="InterPro" id="IPR012340">
    <property type="entry name" value="NA-bd_OB-fold"/>
</dbReference>
<gene>
    <name evidence="1" type="ORF">V7S43_008830</name>
</gene>
<keyword evidence="2" id="KW-1185">Reference proteome</keyword>
<dbReference type="SUPFAM" id="SSF50249">
    <property type="entry name" value="Nucleic acid-binding proteins"/>
    <property type="match status" value="1"/>
</dbReference>
<evidence type="ECO:0008006" key="3">
    <source>
        <dbReference type="Google" id="ProtNLM"/>
    </source>
</evidence>
<accession>A0ABD3FJG4</accession>
<organism evidence="1 2">
    <name type="scientific">Phytophthora oleae</name>
    <dbReference type="NCBI Taxonomy" id="2107226"/>
    <lineage>
        <taxon>Eukaryota</taxon>
        <taxon>Sar</taxon>
        <taxon>Stramenopiles</taxon>
        <taxon>Oomycota</taxon>
        <taxon>Peronosporomycetes</taxon>
        <taxon>Peronosporales</taxon>
        <taxon>Peronosporaceae</taxon>
        <taxon>Phytophthora</taxon>
    </lineage>
</organism>
<dbReference type="Gene3D" id="2.40.50.140">
    <property type="entry name" value="Nucleic acid-binding proteins"/>
    <property type="match status" value="1"/>
</dbReference>
<comment type="caution">
    <text evidence="1">The sequence shown here is derived from an EMBL/GenBank/DDBJ whole genome shotgun (WGS) entry which is preliminary data.</text>
</comment>
<dbReference type="EMBL" id="JBIMZQ010000018">
    <property type="protein sequence ID" value="KAL3666037.1"/>
    <property type="molecule type" value="Genomic_DNA"/>
</dbReference>
<dbReference type="AlphaFoldDB" id="A0ABD3FJG4"/>
<evidence type="ECO:0000313" key="2">
    <source>
        <dbReference type="Proteomes" id="UP001632037"/>
    </source>
</evidence>
<protein>
    <recommendedName>
        <fullName evidence="3">Replication factor A C-terminal domain-containing protein</fullName>
    </recommendedName>
</protein>